<feature type="transmembrane region" description="Helical" evidence="1">
    <location>
        <begin position="317"/>
        <end position="334"/>
    </location>
</feature>
<proteinExistence type="predicted"/>
<organism evidence="2 3">
    <name type="scientific">Nocardioides simplex</name>
    <name type="common">Arthrobacter simplex</name>
    <dbReference type="NCBI Taxonomy" id="2045"/>
    <lineage>
        <taxon>Bacteria</taxon>
        <taxon>Bacillati</taxon>
        <taxon>Actinomycetota</taxon>
        <taxon>Actinomycetes</taxon>
        <taxon>Propionibacteriales</taxon>
        <taxon>Nocardioidaceae</taxon>
        <taxon>Pimelobacter</taxon>
    </lineage>
</organism>
<protein>
    <submittedName>
        <fullName evidence="2">DUF2029 domain-containing protein</fullName>
    </submittedName>
</protein>
<dbReference type="AlphaFoldDB" id="A0A7J5DUN2"/>
<feature type="transmembrane region" description="Helical" evidence="1">
    <location>
        <begin position="183"/>
        <end position="204"/>
    </location>
</feature>
<keyword evidence="1" id="KW-1133">Transmembrane helix</keyword>
<gene>
    <name evidence="2" type="ORF">F9L07_16815</name>
</gene>
<name>A0A7J5DUN2_NOCSI</name>
<sequence length="419" mass="44157">MAPDRARVWALWGLSRLVVLLLFVSVETGSAFDLKYYAANLDGLAANGVGETLREYPVPAFLVLALPYGLLDVVGLSGIYPAVVFLLAVLLDAWFLHVLLGRARGTDASAAVGAWLVATPALGALSYARFDLLPGVLVALALLSLVDAPRRAAVLAVLATGVKYSPALALPGLAAPAASRVRVVLTGAVAGLALVLLSIAVGGWDRVVSPLSYQGRRGLQIESLAATPAMVRWALSPGEYDVFYAPSKAWEVRGPGVDALLTATTVATALLLVVLVALWLHAWLRLPEPRTGLTAVVWLTLAAVLAFIAGGKVLSPQYLLWVLPPACAGLALAEGADRRRLLRWTVVLLVTSALTHLIYPVGYRHLLGHDGWSGVMVALLVVRNLLLAGLCVSALVAAHAAIRRVPRRPRDRAANPASG</sequence>
<feature type="transmembrane region" description="Helical" evidence="1">
    <location>
        <begin position="341"/>
        <end position="359"/>
    </location>
</feature>
<dbReference type="Proteomes" id="UP000449906">
    <property type="component" value="Unassembled WGS sequence"/>
</dbReference>
<comment type="caution">
    <text evidence="2">The sequence shown here is derived from an EMBL/GenBank/DDBJ whole genome shotgun (WGS) entry which is preliminary data.</text>
</comment>
<accession>A0A7J5DUN2</accession>
<dbReference type="EMBL" id="WBVM01000002">
    <property type="protein sequence ID" value="KAB2808766.1"/>
    <property type="molecule type" value="Genomic_DNA"/>
</dbReference>
<feature type="transmembrane region" description="Helical" evidence="1">
    <location>
        <begin position="259"/>
        <end position="280"/>
    </location>
</feature>
<reference evidence="2 3" key="1">
    <citation type="submission" date="2019-09" db="EMBL/GenBank/DDBJ databases">
        <title>Pimelobacter sp. isolated from Paulinella.</title>
        <authorList>
            <person name="Jeong S.E."/>
        </authorList>
    </citation>
    <scope>NUCLEOTIDE SEQUENCE [LARGE SCALE GENOMIC DNA]</scope>
    <source>
        <strain evidence="2 3">Pch-N</strain>
    </source>
</reference>
<evidence type="ECO:0000313" key="3">
    <source>
        <dbReference type="Proteomes" id="UP000449906"/>
    </source>
</evidence>
<feature type="transmembrane region" description="Helical" evidence="1">
    <location>
        <begin position="79"/>
        <end position="100"/>
    </location>
</feature>
<keyword evidence="1" id="KW-0812">Transmembrane</keyword>
<keyword evidence="1" id="KW-0472">Membrane</keyword>
<feature type="transmembrane region" description="Helical" evidence="1">
    <location>
        <begin position="292"/>
        <end position="311"/>
    </location>
</feature>
<evidence type="ECO:0000313" key="2">
    <source>
        <dbReference type="EMBL" id="KAB2808766.1"/>
    </source>
</evidence>
<dbReference type="RefSeq" id="WP_151580879.1">
    <property type="nucleotide sequence ID" value="NZ_WBVM01000002.1"/>
</dbReference>
<feature type="transmembrane region" description="Helical" evidence="1">
    <location>
        <begin position="371"/>
        <end position="402"/>
    </location>
</feature>
<evidence type="ECO:0000256" key="1">
    <source>
        <dbReference type="SAM" id="Phobius"/>
    </source>
</evidence>
<feature type="transmembrane region" description="Helical" evidence="1">
    <location>
        <begin position="112"/>
        <end position="130"/>
    </location>
</feature>